<dbReference type="OrthoDB" id="412874at2759"/>
<sequence>MFFSTAVVLTCAHLALASPYKQPGGLIIELTGPESLTNFDDLIITASVTNGNRDDIQIQTYGTVLDTLPTHAFNVTTADNIELDFTGIELSVDLNRAPFTTITAGETVTVNRSIADLYDFASVGGTTLTISPYNTYMMAGFEDNQTIVEISSFSSAVVSVPAGIERRHIFPRAAVECTNLTENLFIRRAYLESKALAASASGYIALNGTTDSLYEAYWGLIDLLDADGVTDVYDAVSTESNSSISISCTDTDDLCTTGVVAYTITLSSEIVVCDSFFDQVPTTDLCSTTTVDDRNVRGETILREMTLITSGTSNLVQSCTRDQLLIGALARSNADSYSCFATQVYYNTEC</sequence>
<evidence type="ECO:0000256" key="6">
    <source>
        <dbReference type="ARBA" id="ARBA00022833"/>
    </source>
</evidence>
<dbReference type="Pfam" id="PF14521">
    <property type="entry name" value="Aspzincin_M35"/>
    <property type="match status" value="1"/>
</dbReference>
<dbReference type="AlphaFoldDB" id="A0A0D7ABI6"/>
<dbReference type="Gene3D" id="3.40.390.10">
    <property type="entry name" value="Collagenase (Catalytic Domain)"/>
    <property type="match status" value="1"/>
</dbReference>
<evidence type="ECO:0000256" key="1">
    <source>
        <dbReference type="ARBA" id="ARBA00001947"/>
    </source>
</evidence>
<gene>
    <name evidence="10" type="ORF">FISHEDRAFT_43721</name>
</gene>
<dbReference type="CDD" id="cd11008">
    <property type="entry name" value="M35_deuterolysin_like"/>
    <property type="match status" value="1"/>
</dbReference>
<dbReference type="SUPFAM" id="SSF55486">
    <property type="entry name" value="Metalloproteases ('zincins'), catalytic domain"/>
    <property type="match status" value="1"/>
</dbReference>
<feature type="chain" id="PRO_5002316367" description="Lysine-specific metallo-endopeptidase domain-containing protein" evidence="8">
    <location>
        <begin position="18"/>
        <end position="350"/>
    </location>
</feature>
<dbReference type="InterPro" id="IPR024079">
    <property type="entry name" value="MetalloPept_cat_dom_sf"/>
</dbReference>
<evidence type="ECO:0000256" key="4">
    <source>
        <dbReference type="ARBA" id="ARBA00022723"/>
    </source>
</evidence>
<evidence type="ECO:0000256" key="2">
    <source>
        <dbReference type="ARBA" id="ARBA00010279"/>
    </source>
</evidence>
<keyword evidence="11" id="KW-1185">Reference proteome</keyword>
<keyword evidence="8" id="KW-0732">Signal</keyword>
<dbReference type="PANTHER" id="PTHR37016:SF3">
    <property type="entry name" value="NEUTRAL PROTEASE 2-RELATED"/>
    <property type="match status" value="1"/>
</dbReference>
<dbReference type="GO" id="GO:0006508">
    <property type="term" value="P:proteolysis"/>
    <property type="evidence" value="ECO:0007669"/>
    <property type="project" value="UniProtKB-KW"/>
</dbReference>
<feature type="domain" description="Lysine-specific metallo-endopeptidase" evidence="9">
    <location>
        <begin position="207"/>
        <end position="341"/>
    </location>
</feature>
<keyword evidence="7" id="KW-0482">Metalloprotease</keyword>
<comment type="similarity">
    <text evidence="2">Belongs to the peptidase M35 family.</text>
</comment>
<evidence type="ECO:0000313" key="10">
    <source>
        <dbReference type="EMBL" id="KIY48342.1"/>
    </source>
</evidence>
<name>A0A0D7ABI6_9AGAR</name>
<dbReference type="GO" id="GO:0004222">
    <property type="term" value="F:metalloendopeptidase activity"/>
    <property type="evidence" value="ECO:0007669"/>
    <property type="project" value="InterPro"/>
</dbReference>
<dbReference type="EMBL" id="KN881851">
    <property type="protein sequence ID" value="KIY48342.1"/>
    <property type="molecule type" value="Genomic_DNA"/>
</dbReference>
<dbReference type="GO" id="GO:0046872">
    <property type="term" value="F:metal ion binding"/>
    <property type="evidence" value="ECO:0007669"/>
    <property type="project" value="UniProtKB-KW"/>
</dbReference>
<protein>
    <recommendedName>
        <fullName evidence="9">Lysine-specific metallo-endopeptidase domain-containing protein</fullName>
    </recommendedName>
</protein>
<organism evidence="10 11">
    <name type="scientific">Fistulina hepatica ATCC 64428</name>
    <dbReference type="NCBI Taxonomy" id="1128425"/>
    <lineage>
        <taxon>Eukaryota</taxon>
        <taxon>Fungi</taxon>
        <taxon>Dikarya</taxon>
        <taxon>Basidiomycota</taxon>
        <taxon>Agaricomycotina</taxon>
        <taxon>Agaricomycetes</taxon>
        <taxon>Agaricomycetidae</taxon>
        <taxon>Agaricales</taxon>
        <taxon>Fistulinaceae</taxon>
        <taxon>Fistulina</taxon>
    </lineage>
</organism>
<keyword evidence="6" id="KW-0862">Zinc</keyword>
<evidence type="ECO:0000256" key="8">
    <source>
        <dbReference type="SAM" id="SignalP"/>
    </source>
</evidence>
<evidence type="ECO:0000259" key="9">
    <source>
        <dbReference type="Pfam" id="PF14521"/>
    </source>
</evidence>
<reference evidence="10 11" key="1">
    <citation type="journal article" date="2015" name="Fungal Genet. Biol.">
        <title>Evolution of novel wood decay mechanisms in Agaricales revealed by the genome sequences of Fistulina hepatica and Cylindrobasidium torrendii.</title>
        <authorList>
            <person name="Floudas D."/>
            <person name="Held B.W."/>
            <person name="Riley R."/>
            <person name="Nagy L.G."/>
            <person name="Koehler G."/>
            <person name="Ransdell A.S."/>
            <person name="Younus H."/>
            <person name="Chow J."/>
            <person name="Chiniquy J."/>
            <person name="Lipzen A."/>
            <person name="Tritt A."/>
            <person name="Sun H."/>
            <person name="Haridas S."/>
            <person name="LaButti K."/>
            <person name="Ohm R.A."/>
            <person name="Kues U."/>
            <person name="Blanchette R.A."/>
            <person name="Grigoriev I.V."/>
            <person name="Minto R.E."/>
            <person name="Hibbett D.S."/>
        </authorList>
    </citation>
    <scope>NUCLEOTIDE SEQUENCE [LARGE SCALE GENOMIC DNA]</scope>
    <source>
        <strain evidence="10 11">ATCC 64428</strain>
    </source>
</reference>
<dbReference type="InterPro" id="IPR029463">
    <property type="entry name" value="Lys_MEP"/>
</dbReference>
<dbReference type="Proteomes" id="UP000054144">
    <property type="component" value="Unassembled WGS sequence"/>
</dbReference>
<evidence type="ECO:0000256" key="5">
    <source>
        <dbReference type="ARBA" id="ARBA00022801"/>
    </source>
</evidence>
<comment type="cofactor">
    <cofactor evidence="1">
        <name>Zn(2+)</name>
        <dbReference type="ChEBI" id="CHEBI:29105"/>
    </cofactor>
</comment>
<accession>A0A0D7ABI6</accession>
<dbReference type="Gene3D" id="2.60.40.2970">
    <property type="match status" value="1"/>
</dbReference>
<evidence type="ECO:0000256" key="3">
    <source>
        <dbReference type="ARBA" id="ARBA00022670"/>
    </source>
</evidence>
<dbReference type="PANTHER" id="PTHR37016">
    <property type="match status" value="1"/>
</dbReference>
<evidence type="ECO:0000256" key="7">
    <source>
        <dbReference type="ARBA" id="ARBA00023049"/>
    </source>
</evidence>
<evidence type="ECO:0000313" key="11">
    <source>
        <dbReference type="Proteomes" id="UP000054144"/>
    </source>
</evidence>
<keyword evidence="5" id="KW-0378">Hydrolase</keyword>
<keyword evidence="4" id="KW-0479">Metal-binding</keyword>
<keyword evidence="3" id="KW-0645">Protease</keyword>
<proteinExistence type="inferred from homology"/>
<dbReference type="InterPro" id="IPR050414">
    <property type="entry name" value="Fungal_M35_metalloproteases"/>
</dbReference>
<feature type="signal peptide" evidence="8">
    <location>
        <begin position="1"/>
        <end position="17"/>
    </location>
</feature>